<accession>A0A239A7R4</accession>
<feature type="domain" description="Zinc-ribbon" evidence="2">
    <location>
        <begin position="101"/>
        <end position="122"/>
    </location>
</feature>
<feature type="transmembrane region" description="Helical" evidence="1">
    <location>
        <begin position="36"/>
        <end position="56"/>
    </location>
</feature>
<reference evidence="3 4" key="1">
    <citation type="submission" date="2017-06" db="EMBL/GenBank/DDBJ databases">
        <authorList>
            <person name="Kim H.J."/>
            <person name="Triplett B.A."/>
        </authorList>
    </citation>
    <scope>NUCLEOTIDE SEQUENCE [LARGE SCALE GENOMIC DNA]</scope>
    <source>
        <strain evidence="3 4">DSM 13116</strain>
    </source>
</reference>
<keyword evidence="1" id="KW-0812">Transmembrane</keyword>
<dbReference type="Pfam" id="PF13240">
    <property type="entry name" value="Zn_Ribbon_1"/>
    <property type="match status" value="1"/>
</dbReference>
<keyword evidence="1" id="KW-1133">Transmembrane helix</keyword>
<keyword evidence="1" id="KW-0472">Membrane</keyword>
<evidence type="ECO:0000256" key="1">
    <source>
        <dbReference type="SAM" id="Phobius"/>
    </source>
</evidence>
<feature type="transmembrane region" description="Helical" evidence="1">
    <location>
        <begin position="6"/>
        <end position="29"/>
    </location>
</feature>
<gene>
    <name evidence="3" type="ORF">SAMN04488503_1895</name>
</gene>
<dbReference type="AlphaFoldDB" id="A0A239A7R4"/>
<name>A0A239A7R4_9BACT</name>
<dbReference type="Proteomes" id="UP000198324">
    <property type="component" value="Unassembled WGS sequence"/>
</dbReference>
<evidence type="ECO:0000259" key="2">
    <source>
        <dbReference type="Pfam" id="PF13240"/>
    </source>
</evidence>
<keyword evidence="4" id="KW-1185">Reference proteome</keyword>
<evidence type="ECO:0000313" key="4">
    <source>
        <dbReference type="Proteomes" id="UP000198324"/>
    </source>
</evidence>
<sequence>MFYSSSPLAGLIPLLIWMFLFCWPAAYIAGQKGRDMVPWFCAGLLFGPMATLMVGLSPALPKNTAPANDADSWLAANPDSQFPARLAQTHEAARQALRKRFCPDCGAPLAEDDLFCGGCGRKAN</sequence>
<dbReference type="OrthoDB" id="9429779at2"/>
<dbReference type="InterPro" id="IPR026870">
    <property type="entry name" value="Zinc_ribbon_dom"/>
</dbReference>
<protein>
    <recommendedName>
        <fullName evidence="2">Zinc-ribbon domain-containing protein</fullName>
    </recommendedName>
</protein>
<organism evidence="3 4">
    <name type="scientific">Humidesulfovibrio mexicanus</name>
    <dbReference type="NCBI Taxonomy" id="147047"/>
    <lineage>
        <taxon>Bacteria</taxon>
        <taxon>Pseudomonadati</taxon>
        <taxon>Thermodesulfobacteriota</taxon>
        <taxon>Desulfovibrionia</taxon>
        <taxon>Desulfovibrionales</taxon>
        <taxon>Desulfovibrionaceae</taxon>
        <taxon>Humidesulfovibrio</taxon>
    </lineage>
</organism>
<dbReference type="EMBL" id="FZOC01000003">
    <property type="protein sequence ID" value="SNR91657.1"/>
    <property type="molecule type" value="Genomic_DNA"/>
</dbReference>
<evidence type="ECO:0000313" key="3">
    <source>
        <dbReference type="EMBL" id="SNR91657.1"/>
    </source>
</evidence>
<proteinExistence type="predicted"/>
<dbReference type="RefSeq" id="WP_143337342.1">
    <property type="nucleotide sequence ID" value="NZ_FZOC01000003.1"/>
</dbReference>